<accession>A0A9N9HZ87</accession>
<evidence type="ECO:0000313" key="3">
    <source>
        <dbReference type="Proteomes" id="UP000789405"/>
    </source>
</evidence>
<proteinExistence type="predicted"/>
<dbReference type="AlphaFoldDB" id="A0A9N9HZ87"/>
<evidence type="ECO:0000313" key="2">
    <source>
        <dbReference type="EMBL" id="CAG8712972.1"/>
    </source>
</evidence>
<protein>
    <submittedName>
        <fullName evidence="2">27418_t:CDS:1</fullName>
    </submittedName>
</protein>
<organism evidence="2 3">
    <name type="scientific">Dentiscutata erythropus</name>
    <dbReference type="NCBI Taxonomy" id="1348616"/>
    <lineage>
        <taxon>Eukaryota</taxon>
        <taxon>Fungi</taxon>
        <taxon>Fungi incertae sedis</taxon>
        <taxon>Mucoromycota</taxon>
        <taxon>Glomeromycotina</taxon>
        <taxon>Glomeromycetes</taxon>
        <taxon>Diversisporales</taxon>
        <taxon>Gigasporaceae</taxon>
        <taxon>Dentiscutata</taxon>
    </lineage>
</organism>
<feature type="non-terminal residue" evidence="2">
    <location>
        <position position="1"/>
    </location>
</feature>
<dbReference type="SUPFAM" id="SSF81901">
    <property type="entry name" value="HCP-like"/>
    <property type="match status" value="1"/>
</dbReference>
<dbReference type="EMBL" id="CAJVPY010009847">
    <property type="protein sequence ID" value="CAG8712972.1"/>
    <property type="molecule type" value="Genomic_DNA"/>
</dbReference>
<evidence type="ECO:0000256" key="1">
    <source>
        <dbReference type="SAM" id="MobiDB-lite"/>
    </source>
</evidence>
<feature type="region of interest" description="Disordered" evidence="1">
    <location>
        <begin position="240"/>
        <end position="263"/>
    </location>
</feature>
<dbReference type="Gene3D" id="1.25.40.10">
    <property type="entry name" value="Tetratricopeptide repeat domain"/>
    <property type="match status" value="1"/>
</dbReference>
<reference evidence="2" key="1">
    <citation type="submission" date="2021-06" db="EMBL/GenBank/DDBJ databases">
        <authorList>
            <person name="Kallberg Y."/>
            <person name="Tangrot J."/>
            <person name="Rosling A."/>
        </authorList>
    </citation>
    <scope>NUCLEOTIDE SEQUENCE</scope>
    <source>
        <strain evidence="2">MA453B</strain>
    </source>
</reference>
<dbReference type="InterPro" id="IPR011990">
    <property type="entry name" value="TPR-like_helical_dom_sf"/>
</dbReference>
<sequence>PGYKIGQVGSLQEILHKAFEFEKSSPYMFSKKSNKSCGLYQVHHQSKNLSIADGMIKNDRMGTIKILMTLEMAIQRHREVIEDNNEVVKYIMLAANYGNAEALYTVGKGYYTGTQYLKKDLDTAKEYLNEAKKRSELVGLDNLGKGKSVESDKNAKQAFDYSKFNFDAFVDGFGAYELGNRTASGQSWQSQSQAPNMYVPIFVQPQPYLHPDWFGYPGHGPFLCPPSFKGQWNEFSPQDSSGTYFLGHQPQQHLPQRPFQQNP</sequence>
<dbReference type="Proteomes" id="UP000789405">
    <property type="component" value="Unassembled WGS sequence"/>
</dbReference>
<name>A0A9N9HZ87_9GLOM</name>
<comment type="caution">
    <text evidence="2">The sequence shown here is derived from an EMBL/GenBank/DDBJ whole genome shotgun (WGS) entry which is preliminary data.</text>
</comment>
<gene>
    <name evidence="2" type="ORF">DERYTH_LOCUS13728</name>
</gene>
<keyword evidence="3" id="KW-1185">Reference proteome</keyword>